<evidence type="ECO:0000256" key="1">
    <source>
        <dbReference type="SAM" id="MobiDB-lite"/>
    </source>
</evidence>
<feature type="compositionally biased region" description="Basic and acidic residues" evidence="1">
    <location>
        <begin position="185"/>
        <end position="197"/>
    </location>
</feature>
<dbReference type="GO" id="GO:0003964">
    <property type="term" value="F:RNA-directed DNA polymerase activity"/>
    <property type="evidence" value="ECO:0007669"/>
    <property type="project" value="UniProtKB-KW"/>
</dbReference>
<dbReference type="EMBL" id="NBNE01021869">
    <property type="protein sequence ID" value="OWY90798.1"/>
    <property type="molecule type" value="Genomic_DNA"/>
</dbReference>
<comment type="caution">
    <text evidence="2">The sequence shown here is derived from an EMBL/GenBank/DDBJ whole genome shotgun (WGS) entry which is preliminary data.</text>
</comment>
<organism evidence="2 3">
    <name type="scientific">Phytophthora megakarya</name>
    <dbReference type="NCBI Taxonomy" id="4795"/>
    <lineage>
        <taxon>Eukaryota</taxon>
        <taxon>Sar</taxon>
        <taxon>Stramenopiles</taxon>
        <taxon>Oomycota</taxon>
        <taxon>Peronosporomycetes</taxon>
        <taxon>Peronosporales</taxon>
        <taxon>Peronosporaceae</taxon>
        <taxon>Phytophthora</taxon>
    </lineage>
</organism>
<keyword evidence="3" id="KW-1185">Reference proteome</keyword>
<gene>
    <name evidence="2" type="ORF">PHMEG_00040909</name>
</gene>
<feature type="region of interest" description="Disordered" evidence="1">
    <location>
        <begin position="97"/>
        <end position="237"/>
    </location>
</feature>
<keyword evidence="2" id="KW-0548">Nucleotidyltransferase</keyword>
<dbReference type="OrthoDB" id="112300at2759"/>
<name>A0A225UCS1_9STRA</name>
<accession>A0A225UCS1</accession>
<proteinExistence type="predicted"/>
<feature type="compositionally biased region" description="Polar residues" evidence="1">
    <location>
        <begin position="172"/>
        <end position="183"/>
    </location>
</feature>
<feature type="non-terminal residue" evidence="2">
    <location>
        <position position="268"/>
    </location>
</feature>
<protein>
    <submittedName>
        <fullName evidence="2">Reverse transcriptase</fullName>
    </submittedName>
</protein>
<feature type="compositionally biased region" description="Basic and acidic residues" evidence="1">
    <location>
        <begin position="146"/>
        <end position="160"/>
    </location>
</feature>
<dbReference type="AlphaFoldDB" id="A0A225UCS1"/>
<sequence length="268" mass="29384">MPNLVILMAKSTSKSADYLRVFVDSGNNFVRQQRLPLLDFEEKHVPRSQLEERLATGAIVNIEKRVIHTRFANTGYLWKNFLSWTWMTKPYGRTLRTRNATESDGPINAADTPNGASEPPTETAARPVVSGRSAWSARALTTPGVVDRREVSGQRPDTTKKVSAVRRRGYPSVSTPGVDTHSMSKSREFSAVRRRGDNGVSTPGVDTHSISISRRYSAARRRGDDDASTPRVDATSCADSCKRPALKLGAVVQPGCTKQGTIKPGLMT</sequence>
<evidence type="ECO:0000313" key="3">
    <source>
        <dbReference type="Proteomes" id="UP000198211"/>
    </source>
</evidence>
<keyword evidence="2" id="KW-0808">Transferase</keyword>
<evidence type="ECO:0000313" key="2">
    <source>
        <dbReference type="EMBL" id="OWY90798.1"/>
    </source>
</evidence>
<keyword evidence="2" id="KW-0695">RNA-directed DNA polymerase</keyword>
<dbReference type="Proteomes" id="UP000198211">
    <property type="component" value="Unassembled WGS sequence"/>
</dbReference>
<reference evidence="3" key="1">
    <citation type="submission" date="2017-03" db="EMBL/GenBank/DDBJ databases">
        <title>Phytopthora megakarya and P. palmivora, two closely related causual agents of cacao black pod achieved similar genome size and gene model numbers by different mechanisms.</title>
        <authorList>
            <person name="Ali S."/>
            <person name="Shao J."/>
            <person name="Larry D.J."/>
            <person name="Kronmiller B."/>
            <person name="Shen D."/>
            <person name="Strem M.D."/>
            <person name="Melnick R.L."/>
            <person name="Guiltinan M.J."/>
            <person name="Tyler B.M."/>
            <person name="Meinhardt L.W."/>
            <person name="Bailey B.A."/>
        </authorList>
    </citation>
    <scope>NUCLEOTIDE SEQUENCE [LARGE SCALE GENOMIC DNA]</scope>
    <source>
        <strain evidence="3">zdho120</strain>
    </source>
</reference>